<proteinExistence type="inferred from homology"/>
<keyword evidence="11" id="KW-0963">Cytoplasm</keyword>
<keyword evidence="6 11" id="KW-0411">Iron-sulfur</keyword>
<evidence type="ECO:0000256" key="2">
    <source>
        <dbReference type="ARBA" id="ARBA00006597"/>
    </source>
</evidence>
<name>A0A852W805_PSEA5</name>
<keyword evidence="4 11" id="KW-0479">Metal-binding</keyword>
<feature type="binding site" evidence="11">
    <location>
        <position position="78"/>
    </location>
    <ligand>
        <name>[4Fe-4S] cluster</name>
        <dbReference type="ChEBI" id="CHEBI:49883"/>
    </ligand>
</feature>
<keyword evidence="8 11" id="KW-0238">DNA-binding</keyword>
<dbReference type="GO" id="GO:0045892">
    <property type="term" value="P:negative regulation of DNA-templated transcription"/>
    <property type="evidence" value="ECO:0007669"/>
    <property type="project" value="TreeGrafter"/>
</dbReference>
<evidence type="ECO:0000256" key="5">
    <source>
        <dbReference type="ARBA" id="ARBA00023004"/>
    </source>
</evidence>
<comment type="subcellular location">
    <subcellularLocation>
        <location evidence="1 11">Cytoplasm</location>
    </subcellularLocation>
</comment>
<dbReference type="InterPro" id="IPR003482">
    <property type="entry name" value="Whib"/>
</dbReference>
<keyword evidence="7 11" id="KW-0805">Transcription regulation</keyword>
<dbReference type="PANTHER" id="PTHR38839:SF4">
    <property type="entry name" value="TRANSCRIPTIONAL REGULATOR WHIB"/>
    <property type="match status" value="1"/>
</dbReference>
<dbReference type="GO" id="GO:0051539">
    <property type="term" value="F:4 iron, 4 sulfur cluster binding"/>
    <property type="evidence" value="ECO:0007669"/>
    <property type="project" value="UniProtKB-UniRule"/>
</dbReference>
<evidence type="ECO:0000256" key="6">
    <source>
        <dbReference type="ARBA" id="ARBA00023014"/>
    </source>
</evidence>
<feature type="region of interest" description="Disordered" evidence="12">
    <location>
        <begin position="1"/>
        <end position="20"/>
    </location>
</feature>
<comment type="PTM">
    <text evidence="11">Upon Fe-S cluster removal intramolecular disulfide bonds are formed.</text>
</comment>
<feature type="binding site" evidence="11">
    <location>
        <position position="52"/>
    </location>
    <ligand>
        <name>[4Fe-4S] cluster</name>
        <dbReference type="ChEBI" id="CHEBI:49883"/>
    </ligand>
</feature>
<dbReference type="GO" id="GO:0047134">
    <property type="term" value="F:protein-disulfide reductase [NAD(P)H] activity"/>
    <property type="evidence" value="ECO:0007669"/>
    <property type="project" value="TreeGrafter"/>
</dbReference>
<evidence type="ECO:0000256" key="4">
    <source>
        <dbReference type="ARBA" id="ARBA00022723"/>
    </source>
</evidence>
<evidence type="ECO:0000256" key="1">
    <source>
        <dbReference type="ARBA" id="ARBA00004496"/>
    </source>
</evidence>
<dbReference type="EMBL" id="JACCCZ010000002">
    <property type="protein sequence ID" value="NYG05307.1"/>
    <property type="molecule type" value="Genomic_DNA"/>
</dbReference>
<comment type="function">
    <text evidence="11">Acts as a transcriptional regulator. Probably redox-responsive. The apo- but not holo-form probably binds DNA.</text>
</comment>
<keyword evidence="17" id="KW-1185">Reference proteome</keyword>
<dbReference type="GO" id="GO:0003677">
    <property type="term" value="F:DNA binding"/>
    <property type="evidence" value="ECO:0007669"/>
    <property type="project" value="UniProtKB-UniRule"/>
</dbReference>
<organism evidence="14 17">
    <name type="scientific">Pseudonocardia alni</name>
    <name type="common">Amycolata alni</name>
    <dbReference type="NCBI Taxonomy" id="33907"/>
    <lineage>
        <taxon>Bacteria</taxon>
        <taxon>Bacillati</taxon>
        <taxon>Actinomycetota</taxon>
        <taxon>Actinomycetes</taxon>
        <taxon>Pseudonocardiales</taxon>
        <taxon>Pseudonocardiaceae</taxon>
        <taxon>Pseudonocardia</taxon>
    </lineage>
</organism>
<evidence type="ECO:0000256" key="9">
    <source>
        <dbReference type="ARBA" id="ARBA00023157"/>
    </source>
</evidence>
<dbReference type="GO" id="GO:0005737">
    <property type="term" value="C:cytoplasm"/>
    <property type="evidence" value="ECO:0007669"/>
    <property type="project" value="UniProtKB-SubCell"/>
</dbReference>
<comment type="PTM">
    <text evidence="11">The Fe-S cluster can be nitrosylated by nitric oxide (NO).</text>
</comment>
<accession>A0A852W805</accession>
<dbReference type="Pfam" id="PF02467">
    <property type="entry name" value="Whib"/>
    <property type="match status" value="1"/>
</dbReference>
<evidence type="ECO:0000256" key="11">
    <source>
        <dbReference type="HAMAP-Rule" id="MF_01479"/>
    </source>
</evidence>
<evidence type="ECO:0000256" key="12">
    <source>
        <dbReference type="SAM" id="MobiDB-lite"/>
    </source>
</evidence>
<dbReference type="Proteomes" id="UP000232453">
    <property type="component" value="Unassembled WGS sequence"/>
</dbReference>
<comment type="similarity">
    <text evidence="2 11">Belongs to the WhiB family.</text>
</comment>
<accession>A0AA44UVF1</accession>
<dbReference type="HAMAP" id="MF_01479">
    <property type="entry name" value="WhiB"/>
    <property type="match status" value="1"/>
</dbReference>
<dbReference type="PROSITE" id="PS51674">
    <property type="entry name" value="4FE4S_WBL"/>
    <property type="match status" value="1"/>
</dbReference>
<evidence type="ECO:0000313" key="14">
    <source>
        <dbReference type="EMBL" id="NYG05307.1"/>
    </source>
</evidence>
<evidence type="ECO:0000256" key="10">
    <source>
        <dbReference type="ARBA" id="ARBA00023163"/>
    </source>
</evidence>
<evidence type="ECO:0000256" key="7">
    <source>
        <dbReference type="ARBA" id="ARBA00023015"/>
    </source>
</evidence>
<dbReference type="EMBL" id="PHUJ01000001">
    <property type="protein sequence ID" value="PKB41439.1"/>
    <property type="molecule type" value="Genomic_DNA"/>
</dbReference>
<evidence type="ECO:0000313" key="17">
    <source>
        <dbReference type="Proteomes" id="UP000549695"/>
    </source>
</evidence>
<keyword evidence="3 11" id="KW-0004">4Fe-4S</keyword>
<dbReference type="PANTHER" id="PTHR38839">
    <property type="entry name" value="TRANSCRIPTIONAL REGULATOR WHID-RELATED"/>
    <property type="match status" value="1"/>
</dbReference>
<feature type="compositionally biased region" description="Low complexity" evidence="12">
    <location>
        <begin position="1"/>
        <end position="16"/>
    </location>
</feature>
<sequence length="119" mass="13339">MSQLSAPSPGSATASSQRPGLAYVPEDFDHLLLALLSEPPPSEPDWREHGLCAQTDPDAFFPEKGGSSRDAKRVCDRCEVRDDCLTYAIEHDERFGIWGGASERERRQIRREQQLEGPR</sequence>
<reference evidence="14 17" key="1">
    <citation type="submission" date="2020-07" db="EMBL/GenBank/DDBJ databases">
        <title>Sequencing the genomes of 1000 actinobacteria strains.</title>
        <authorList>
            <person name="Klenk H.-P."/>
        </authorList>
    </citation>
    <scope>NUCLEOTIDE SEQUENCE [LARGE SCALE GENOMIC DNA]</scope>
    <source>
        <strain evidence="15 16">DSM 44104</strain>
        <strain evidence="14 17">DSM 44749</strain>
    </source>
</reference>
<keyword evidence="9 11" id="KW-1015">Disulfide bond</keyword>
<dbReference type="Proteomes" id="UP000549695">
    <property type="component" value="Unassembled WGS sequence"/>
</dbReference>
<keyword evidence="5 11" id="KW-0408">Iron</keyword>
<dbReference type="GO" id="GO:0035731">
    <property type="term" value="F:dinitrosyl-iron complex binding"/>
    <property type="evidence" value="ECO:0007669"/>
    <property type="project" value="UniProtKB-UniRule"/>
</dbReference>
<feature type="binding site" evidence="11">
    <location>
        <position position="75"/>
    </location>
    <ligand>
        <name>[4Fe-4S] cluster</name>
        <dbReference type="ChEBI" id="CHEBI:49883"/>
    </ligand>
</feature>
<feature type="binding site" evidence="11">
    <location>
        <position position="84"/>
    </location>
    <ligand>
        <name>[4Fe-4S] cluster</name>
        <dbReference type="ChEBI" id="CHEBI:49883"/>
    </ligand>
</feature>
<dbReference type="InterPro" id="IPR034768">
    <property type="entry name" value="4FE4S_WBL"/>
</dbReference>
<evidence type="ECO:0000313" key="15">
    <source>
        <dbReference type="EMBL" id="PKB41439.1"/>
    </source>
</evidence>
<comment type="caution">
    <text evidence="14">The sequence shown here is derived from an EMBL/GenBank/DDBJ whole genome shotgun (WGS) entry which is preliminary data.</text>
</comment>
<dbReference type="AlphaFoldDB" id="A0A852W805"/>
<dbReference type="GO" id="GO:0045454">
    <property type="term" value="P:cell redox homeostasis"/>
    <property type="evidence" value="ECO:0007669"/>
    <property type="project" value="TreeGrafter"/>
</dbReference>
<feature type="domain" description="4Fe-4S Wbl-type" evidence="13">
    <location>
        <begin position="51"/>
        <end position="108"/>
    </location>
</feature>
<evidence type="ECO:0000313" key="16">
    <source>
        <dbReference type="Proteomes" id="UP000232453"/>
    </source>
</evidence>
<keyword evidence="10 11" id="KW-0804">Transcription</keyword>
<evidence type="ECO:0000256" key="3">
    <source>
        <dbReference type="ARBA" id="ARBA00022485"/>
    </source>
</evidence>
<evidence type="ECO:0000256" key="8">
    <source>
        <dbReference type="ARBA" id="ARBA00023125"/>
    </source>
</evidence>
<feature type="region of interest" description="Disordered" evidence="12">
    <location>
        <begin position="39"/>
        <end position="69"/>
    </location>
</feature>
<protein>
    <recommendedName>
        <fullName evidence="11">Transcriptional regulator WhiB</fullName>
    </recommendedName>
</protein>
<dbReference type="GO" id="GO:0046872">
    <property type="term" value="F:metal ion binding"/>
    <property type="evidence" value="ECO:0007669"/>
    <property type="project" value="UniProtKB-KW"/>
</dbReference>
<gene>
    <name evidence="11" type="primary">whiB</name>
    <name evidence="15" type="ORF">ATL51_0107</name>
    <name evidence="14" type="ORF">HDA37_005661</name>
</gene>
<evidence type="ECO:0000259" key="13">
    <source>
        <dbReference type="PROSITE" id="PS51674"/>
    </source>
</evidence>
<comment type="cofactor">
    <cofactor evidence="11">
        <name>[4Fe-4S] cluster</name>
        <dbReference type="ChEBI" id="CHEBI:49883"/>
    </cofactor>
    <text evidence="11">Binds 1 [4Fe-4S] cluster per subunit. Following nitrosylation of the [4Fe-4S] cluster binds 1 [4Fe-8(NO)] cluster per subunit.</text>
</comment>